<keyword evidence="2" id="KW-1185">Reference proteome</keyword>
<proteinExistence type="predicted"/>
<dbReference type="AlphaFoldDB" id="C9SYW0"/>
<dbReference type="EMBL" id="DS985231">
    <property type="protein sequence ID" value="EEY23975.1"/>
    <property type="molecule type" value="Genomic_DNA"/>
</dbReference>
<protein>
    <submittedName>
        <fullName evidence="1">Predicted protein</fullName>
    </submittedName>
</protein>
<evidence type="ECO:0000313" key="1">
    <source>
        <dbReference type="EMBL" id="EEY23975.1"/>
    </source>
</evidence>
<organism evidence="2">
    <name type="scientific">Verticillium alfalfae (strain VaMs.102 / ATCC MYA-4576 / FGSC 10136)</name>
    <name type="common">Verticillium wilt of alfalfa</name>
    <name type="synonym">Verticillium albo-atrum</name>
    <dbReference type="NCBI Taxonomy" id="526221"/>
    <lineage>
        <taxon>Eukaryota</taxon>
        <taxon>Fungi</taxon>
        <taxon>Dikarya</taxon>
        <taxon>Ascomycota</taxon>
        <taxon>Pezizomycotina</taxon>
        <taxon>Sordariomycetes</taxon>
        <taxon>Hypocreomycetidae</taxon>
        <taxon>Glomerellales</taxon>
        <taxon>Plectosphaerellaceae</taxon>
        <taxon>Verticillium</taxon>
    </lineage>
</organism>
<reference evidence="2" key="1">
    <citation type="journal article" date="2011" name="PLoS Pathog.">
        <title>Comparative genomics yields insights into niche adaptation of plant vascular wilt pathogens.</title>
        <authorList>
            <person name="Klosterman S.J."/>
            <person name="Subbarao K.V."/>
            <person name="Kang S."/>
            <person name="Veronese P."/>
            <person name="Gold S.E."/>
            <person name="Thomma B.P.H.J."/>
            <person name="Chen Z."/>
            <person name="Henrissat B."/>
            <person name="Lee Y.-H."/>
            <person name="Park J."/>
            <person name="Garcia-Pedrajas M.D."/>
            <person name="Barbara D.J."/>
            <person name="Anchieta A."/>
            <person name="de Jonge R."/>
            <person name="Santhanam P."/>
            <person name="Maruthachalam K."/>
            <person name="Atallah Z."/>
            <person name="Amyotte S.G."/>
            <person name="Paz Z."/>
            <person name="Inderbitzin P."/>
            <person name="Hayes R.J."/>
            <person name="Heiman D.I."/>
            <person name="Young S."/>
            <person name="Zeng Q."/>
            <person name="Engels R."/>
            <person name="Galagan J."/>
            <person name="Cuomo C.A."/>
            <person name="Dobinson K.F."/>
            <person name="Ma L.-J."/>
        </authorList>
    </citation>
    <scope>NUCLEOTIDE SEQUENCE [LARGE SCALE GENOMIC DNA]</scope>
    <source>
        <strain evidence="2">VaMs.102 / ATCC MYA-4576 / FGSC 10136</strain>
    </source>
</reference>
<dbReference type="HOGENOM" id="CLU_2265760_0_0_1"/>
<accession>C9SYW0</accession>
<evidence type="ECO:0000313" key="2">
    <source>
        <dbReference type="Proteomes" id="UP000008698"/>
    </source>
</evidence>
<dbReference type="KEGG" id="val:VDBG_10085"/>
<gene>
    <name evidence="1" type="ORF">VDBG_10085</name>
</gene>
<dbReference type="Proteomes" id="UP000008698">
    <property type="component" value="Unassembled WGS sequence"/>
</dbReference>
<sequence length="103" mass="11127">MEIDIFSEGELPLPEGTGYEQLTSGLDQQDAGEMASGIGLMGDLQGVDLLSEDKGLLFESMPPFDPMMTYSPLPESQQDATTAMVNTEYSPVSVRCFNDSPTL</sequence>
<dbReference type="GeneID" id="9531697"/>
<dbReference type="RefSeq" id="XP_002999791.1">
    <property type="nucleotide sequence ID" value="XM_002999745.1"/>
</dbReference>
<name>C9SYW0_VERA1</name>